<accession>A0A8W7P0M5</accession>
<dbReference type="PANTHER" id="PTHR22954">
    <property type="entry name" value="RETROVIRAL PROTEASE-RELATED"/>
    <property type="match status" value="1"/>
</dbReference>
<dbReference type="PANTHER" id="PTHR22954:SF3">
    <property type="entry name" value="PROTEIN CBG08539"/>
    <property type="match status" value="1"/>
</dbReference>
<sequence length="186" mass="21205">MDSLVKAVEAAVPDLSYLQACTEQLTTIAAAFERRHASLLETGEEVQWEEEEKRYDEFEQRRFELTVLLKRREAEMCVSNTKAQEYAVPNTDAQDPECRTPNRKWCLPEISLPNFDGALESWQTFPDAFSSMIDGHPGLSDVDKLINLKRVVSKEAAQVIVAVETTGVNYSVAWDLLKIRYENKKC</sequence>
<dbReference type="Pfam" id="PF03564">
    <property type="entry name" value="DUF1759"/>
    <property type="match status" value="1"/>
</dbReference>
<protein>
    <submittedName>
        <fullName evidence="1">Uncharacterized protein</fullName>
    </submittedName>
</protein>
<dbReference type="AlphaFoldDB" id="A0A8W7P0M5"/>
<name>A0A8W7P0M5_ANOCL</name>
<dbReference type="EnsemblMetazoa" id="ACOM022697-RA">
    <property type="protein sequence ID" value="ACOM022697-PA.1"/>
    <property type="gene ID" value="ACOM022697"/>
</dbReference>
<organism evidence="1">
    <name type="scientific">Anopheles coluzzii</name>
    <name type="common">African malaria mosquito</name>
    <dbReference type="NCBI Taxonomy" id="1518534"/>
    <lineage>
        <taxon>Eukaryota</taxon>
        <taxon>Metazoa</taxon>
        <taxon>Ecdysozoa</taxon>
        <taxon>Arthropoda</taxon>
        <taxon>Hexapoda</taxon>
        <taxon>Insecta</taxon>
        <taxon>Pterygota</taxon>
        <taxon>Neoptera</taxon>
        <taxon>Endopterygota</taxon>
        <taxon>Diptera</taxon>
        <taxon>Nematocera</taxon>
        <taxon>Culicoidea</taxon>
        <taxon>Culicidae</taxon>
        <taxon>Anophelinae</taxon>
        <taxon>Anopheles</taxon>
    </lineage>
</organism>
<evidence type="ECO:0000313" key="1">
    <source>
        <dbReference type="EnsemblMetazoa" id="ACOM022697-PA.1"/>
    </source>
</evidence>
<dbReference type="InterPro" id="IPR005312">
    <property type="entry name" value="DUF1759"/>
</dbReference>
<proteinExistence type="predicted"/>
<dbReference type="Proteomes" id="UP000075882">
    <property type="component" value="Unassembled WGS sequence"/>
</dbReference>
<reference evidence="1" key="1">
    <citation type="submission" date="2022-08" db="UniProtKB">
        <authorList>
            <consortium name="EnsemblMetazoa"/>
        </authorList>
    </citation>
    <scope>IDENTIFICATION</scope>
</reference>
<dbReference type="VEuPathDB" id="VectorBase:ACON2_037736"/>